<accession>A0AAW6TZK5</accession>
<reference evidence="1" key="1">
    <citation type="submission" date="2023-05" db="EMBL/GenBank/DDBJ databases">
        <title>Anaerotaeda fermentans gen. nov., sp. nov., a novel anaerobic planctomycete of the new family within the order Sedimentisphaerales isolated from Taman Peninsula, Russia.</title>
        <authorList>
            <person name="Khomyakova M.A."/>
            <person name="Merkel A.Y."/>
            <person name="Slobodkin A.I."/>
        </authorList>
    </citation>
    <scope>NUCLEOTIDE SEQUENCE</scope>
    <source>
        <strain evidence="1">M17dextr</strain>
    </source>
</reference>
<name>A0AAW6TZK5_9BACT</name>
<protein>
    <recommendedName>
        <fullName evidence="3">DUF218 domain-containing protein</fullName>
    </recommendedName>
</protein>
<comment type="caution">
    <text evidence="1">The sequence shown here is derived from an EMBL/GenBank/DDBJ whole genome shotgun (WGS) entry which is preliminary data.</text>
</comment>
<dbReference type="AlphaFoldDB" id="A0AAW6TZK5"/>
<organism evidence="1 2">
    <name type="scientific">Anaerobaca lacustris</name>
    <dbReference type="NCBI Taxonomy" id="3044600"/>
    <lineage>
        <taxon>Bacteria</taxon>
        <taxon>Pseudomonadati</taxon>
        <taxon>Planctomycetota</taxon>
        <taxon>Phycisphaerae</taxon>
        <taxon>Sedimentisphaerales</taxon>
        <taxon>Anaerobacaceae</taxon>
        <taxon>Anaerobaca</taxon>
    </lineage>
</organism>
<gene>
    <name evidence="1" type="ORF">QJ522_19025</name>
</gene>
<evidence type="ECO:0000313" key="1">
    <source>
        <dbReference type="EMBL" id="MDI6451163.1"/>
    </source>
</evidence>
<keyword evidence="2" id="KW-1185">Reference proteome</keyword>
<evidence type="ECO:0008006" key="3">
    <source>
        <dbReference type="Google" id="ProtNLM"/>
    </source>
</evidence>
<dbReference type="Proteomes" id="UP001431776">
    <property type="component" value="Unassembled WGS sequence"/>
</dbReference>
<proteinExistence type="predicted"/>
<sequence length="211" mass="23675">MSANERAELLLRVLCDVVPPEADAAYLFAQTEPNQQSVFQAARSLLHRKAVGRIWISDCTTKSGYIGATACREAMVRAGVPDEVIEEVPTEPTDILHTKIEAQAIVRFATIRGCRRLIVTSAPFHQERAFMAAVTAAMHDDPDLMIYSVPGRAQPWDEVVTHSQGTLRGTRAELIESERQRIETYAAQGDLACRADVLAYLRRRDDRKRRR</sequence>
<evidence type="ECO:0000313" key="2">
    <source>
        <dbReference type="Proteomes" id="UP001431776"/>
    </source>
</evidence>
<dbReference type="RefSeq" id="WP_349246572.1">
    <property type="nucleotide sequence ID" value="NZ_JASCXX010000029.1"/>
</dbReference>
<dbReference type="EMBL" id="JASCXX010000029">
    <property type="protein sequence ID" value="MDI6451163.1"/>
    <property type="molecule type" value="Genomic_DNA"/>
</dbReference>